<reference evidence="3" key="1">
    <citation type="journal article" date="2012" name="PLoS Genet.">
        <title>The genomes of the fungal plant pathogens Cladosporium fulvum and Dothistroma septosporum reveal adaptation to different hosts and lifestyles but also signatures of common ancestry.</title>
        <authorList>
            <person name="de Wit P.J.G.M."/>
            <person name="van der Burgt A."/>
            <person name="Oekmen B."/>
            <person name="Stergiopoulos I."/>
            <person name="Abd-Elsalam K.A."/>
            <person name="Aerts A.L."/>
            <person name="Bahkali A.H."/>
            <person name="Beenen H.G."/>
            <person name="Chettri P."/>
            <person name="Cox M.P."/>
            <person name="Datema E."/>
            <person name="de Vries R.P."/>
            <person name="Dhillon B."/>
            <person name="Ganley A.R."/>
            <person name="Griffiths S.A."/>
            <person name="Guo Y."/>
            <person name="Hamelin R.C."/>
            <person name="Henrissat B."/>
            <person name="Kabir M.S."/>
            <person name="Jashni M.K."/>
            <person name="Kema G."/>
            <person name="Klaubauf S."/>
            <person name="Lapidus A."/>
            <person name="Levasseur A."/>
            <person name="Lindquist E."/>
            <person name="Mehrabi R."/>
            <person name="Ohm R.A."/>
            <person name="Owen T.J."/>
            <person name="Salamov A."/>
            <person name="Schwelm A."/>
            <person name="Schijlen E."/>
            <person name="Sun H."/>
            <person name="van den Burg H.A."/>
            <person name="van Ham R.C.H.J."/>
            <person name="Zhang S."/>
            <person name="Goodwin S.B."/>
            <person name="Grigoriev I.V."/>
            <person name="Collemare J."/>
            <person name="Bradshaw R.E."/>
        </authorList>
    </citation>
    <scope>NUCLEOTIDE SEQUENCE [LARGE SCALE GENOMIC DNA]</scope>
    <source>
        <strain evidence="3">NZE10 / CBS 128990</strain>
    </source>
</reference>
<organism evidence="2 3">
    <name type="scientific">Dothistroma septosporum (strain NZE10 / CBS 128990)</name>
    <name type="common">Red band needle blight fungus</name>
    <name type="synonym">Mycosphaerella pini</name>
    <dbReference type="NCBI Taxonomy" id="675120"/>
    <lineage>
        <taxon>Eukaryota</taxon>
        <taxon>Fungi</taxon>
        <taxon>Dikarya</taxon>
        <taxon>Ascomycota</taxon>
        <taxon>Pezizomycotina</taxon>
        <taxon>Dothideomycetes</taxon>
        <taxon>Dothideomycetidae</taxon>
        <taxon>Mycosphaerellales</taxon>
        <taxon>Mycosphaerellaceae</taxon>
        <taxon>Dothistroma</taxon>
    </lineage>
</organism>
<accession>N1Q1Q3</accession>
<dbReference type="HOGENOM" id="CLU_071115_0_0_1"/>
<keyword evidence="1" id="KW-1133">Transmembrane helix</keyword>
<dbReference type="eggNOG" id="ENOG502SXHQ">
    <property type="taxonomic scope" value="Eukaryota"/>
</dbReference>
<keyword evidence="1" id="KW-0812">Transmembrane</keyword>
<name>N1Q1Q3_DOTSN</name>
<protein>
    <recommendedName>
        <fullName evidence="4">Apple domain-containing protein</fullName>
    </recommendedName>
</protein>
<dbReference type="Proteomes" id="UP000016933">
    <property type="component" value="Unassembled WGS sequence"/>
</dbReference>
<sequence>MYTCGCADISVLQREPQRLSALYQYHNAPEVAPAHGLEYDDTIYPSSDKYPVVRERAFSRSGKYGFSNNNSNNRPPLIIFGMKVRTFLMVASVMTLVIVGAAVGGAVGGQQLRENHTNGTNSSASVSARPSATSTFMAAVPTYTPLNDCPASNNTGYTSSFAQGSSGDVPSHAGLQFTKYCDLSNPLSANGSKRIAEAFVYSFSDCVEVCAGYNFWNDGSNCTVAVYQPSGGRPGNCWVGNAGGVKADELKATSGTEVAILHA</sequence>
<evidence type="ECO:0000313" key="3">
    <source>
        <dbReference type="Proteomes" id="UP000016933"/>
    </source>
</evidence>
<evidence type="ECO:0000313" key="2">
    <source>
        <dbReference type="EMBL" id="EME48580.1"/>
    </source>
</evidence>
<dbReference type="OrthoDB" id="5594999at2759"/>
<evidence type="ECO:0000256" key="1">
    <source>
        <dbReference type="SAM" id="Phobius"/>
    </source>
</evidence>
<dbReference type="STRING" id="675120.N1Q1Q3"/>
<evidence type="ECO:0008006" key="4">
    <source>
        <dbReference type="Google" id="ProtNLM"/>
    </source>
</evidence>
<keyword evidence="3" id="KW-1185">Reference proteome</keyword>
<dbReference type="AlphaFoldDB" id="N1Q1Q3"/>
<proteinExistence type="predicted"/>
<dbReference type="EMBL" id="KB446535">
    <property type="protein sequence ID" value="EME48580.1"/>
    <property type="molecule type" value="Genomic_DNA"/>
</dbReference>
<gene>
    <name evidence="2" type="ORF">DOTSEDRAFT_162190</name>
</gene>
<feature type="transmembrane region" description="Helical" evidence="1">
    <location>
        <begin position="87"/>
        <end position="108"/>
    </location>
</feature>
<dbReference type="OMA" id="NDCPASN"/>
<reference evidence="2 3" key="2">
    <citation type="journal article" date="2012" name="PLoS Pathog.">
        <title>Diverse lifestyles and strategies of plant pathogenesis encoded in the genomes of eighteen Dothideomycetes fungi.</title>
        <authorList>
            <person name="Ohm R.A."/>
            <person name="Feau N."/>
            <person name="Henrissat B."/>
            <person name="Schoch C.L."/>
            <person name="Horwitz B.A."/>
            <person name="Barry K.W."/>
            <person name="Condon B.J."/>
            <person name="Copeland A.C."/>
            <person name="Dhillon B."/>
            <person name="Glaser F."/>
            <person name="Hesse C.N."/>
            <person name="Kosti I."/>
            <person name="LaButti K."/>
            <person name="Lindquist E.A."/>
            <person name="Lucas S."/>
            <person name="Salamov A.A."/>
            <person name="Bradshaw R.E."/>
            <person name="Ciuffetti L."/>
            <person name="Hamelin R.C."/>
            <person name="Kema G.H.J."/>
            <person name="Lawrence C."/>
            <person name="Scott J.A."/>
            <person name="Spatafora J.W."/>
            <person name="Turgeon B.G."/>
            <person name="de Wit P.J.G.M."/>
            <person name="Zhong S."/>
            <person name="Goodwin S.B."/>
            <person name="Grigoriev I.V."/>
        </authorList>
    </citation>
    <scope>NUCLEOTIDE SEQUENCE [LARGE SCALE GENOMIC DNA]</scope>
    <source>
        <strain evidence="3">NZE10 / CBS 128990</strain>
    </source>
</reference>
<keyword evidence="1" id="KW-0472">Membrane</keyword>